<evidence type="ECO:0000313" key="2">
    <source>
        <dbReference type="EMBL" id="MBB1485442.1"/>
    </source>
</evidence>
<comment type="caution">
    <text evidence="2">The sequence shown here is derived from an EMBL/GenBank/DDBJ whole genome shotgun (WGS) entry which is preliminary data.</text>
</comment>
<dbReference type="NCBIfam" id="TIGR00426">
    <property type="entry name" value="competence protein ComEA helix-hairpin-helix repeat region"/>
    <property type="match status" value="1"/>
</dbReference>
<dbReference type="AlphaFoldDB" id="A0A839ILN4"/>
<gene>
    <name evidence="2" type="ORF">H4O21_02310</name>
</gene>
<dbReference type="Proteomes" id="UP000565262">
    <property type="component" value="Unassembled WGS sequence"/>
</dbReference>
<keyword evidence="1" id="KW-0732">Signal</keyword>
<dbReference type="EMBL" id="JACJFM010000002">
    <property type="protein sequence ID" value="MBB1485442.1"/>
    <property type="molecule type" value="Genomic_DNA"/>
</dbReference>
<reference evidence="2 3" key="1">
    <citation type="submission" date="2020-08" db="EMBL/GenBank/DDBJ databases">
        <title>Oceanospirillum sp. nov. isolated from marine sediment.</title>
        <authorList>
            <person name="Ji X."/>
        </authorList>
    </citation>
    <scope>NUCLEOTIDE SEQUENCE [LARGE SCALE GENOMIC DNA]</scope>
    <source>
        <strain evidence="2 3">D5</strain>
    </source>
</reference>
<dbReference type="InterPro" id="IPR004509">
    <property type="entry name" value="Competence_ComEA_HhH"/>
</dbReference>
<feature type="chain" id="PRO_5032558794" evidence="1">
    <location>
        <begin position="18"/>
        <end position="98"/>
    </location>
</feature>
<dbReference type="GO" id="GO:0015627">
    <property type="term" value="C:type II protein secretion system complex"/>
    <property type="evidence" value="ECO:0007669"/>
    <property type="project" value="TreeGrafter"/>
</dbReference>
<sequence>MWLILSCLLLSSGGALAETGPDQPKTEETQQSVATQTISINSATVNQLTLLKGIGIKKAERIVQYRTEHGPFKTLEAVTAVKGISLRIINQNREELTL</sequence>
<organism evidence="2 3">
    <name type="scientific">Oceanospirillum sediminis</name>
    <dbReference type="NCBI Taxonomy" id="2760088"/>
    <lineage>
        <taxon>Bacteria</taxon>
        <taxon>Pseudomonadati</taxon>
        <taxon>Pseudomonadota</taxon>
        <taxon>Gammaproteobacteria</taxon>
        <taxon>Oceanospirillales</taxon>
        <taxon>Oceanospirillaceae</taxon>
        <taxon>Oceanospirillum</taxon>
    </lineage>
</organism>
<dbReference type="PANTHER" id="PTHR21180">
    <property type="entry name" value="ENDONUCLEASE/EXONUCLEASE/PHOSPHATASE FAMILY DOMAIN-CONTAINING PROTEIN 1"/>
    <property type="match status" value="1"/>
</dbReference>
<keyword evidence="3" id="KW-1185">Reference proteome</keyword>
<dbReference type="SUPFAM" id="SSF47781">
    <property type="entry name" value="RuvA domain 2-like"/>
    <property type="match status" value="1"/>
</dbReference>
<dbReference type="PANTHER" id="PTHR21180:SF32">
    <property type="entry name" value="ENDONUCLEASE_EXONUCLEASE_PHOSPHATASE FAMILY DOMAIN-CONTAINING PROTEIN 1"/>
    <property type="match status" value="1"/>
</dbReference>
<feature type="signal peptide" evidence="1">
    <location>
        <begin position="1"/>
        <end position="17"/>
    </location>
</feature>
<dbReference type="GO" id="GO:0015628">
    <property type="term" value="P:protein secretion by the type II secretion system"/>
    <property type="evidence" value="ECO:0007669"/>
    <property type="project" value="TreeGrafter"/>
</dbReference>
<accession>A0A839ILN4</accession>
<protein>
    <submittedName>
        <fullName evidence="2">Helix-hairpin-helix domain-containing protein</fullName>
    </submittedName>
</protein>
<dbReference type="Gene3D" id="1.10.150.280">
    <property type="entry name" value="AF1531-like domain"/>
    <property type="match status" value="1"/>
</dbReference>
<proteinExistence type="predicted"/>
<dbReference type="Pfam" id="PF12836">
    <property type="entry name" value="HHH_3"/>
    <property type="match status" value="1"/>
</dbReference>
<dbReference type="InterPro" id="IPR051675">
    <property type="entry name" value="Endo/Exo/Phosphatase_dom_1"/>
</dbReference>
<evidence type="ECO:0000313" key="3">
    <source>
        <dbReference type="Proteomes" id="UP000565262"/>
    </source>
</evidence>
<name>A0A839ILN4_9GAMM</name>
<dbReference type="InterPro" id="IPR010994">
    <property type="entry name" value="RuvA_2-like"/>
</dbReference>
<evidence type="ECO:0000256" key="1">
    <source>
        <dbReference type="SAM" id="SignalP"/>
    </source>
</evidence>